<gene>
    <name evidence="1" type="ORF">MPRF_05060</name>
</gene>
<accession>A0A7I7TWL1</accession>
<proteinExistence type="predicted"/>
<dbReference type="EMBL" id="AP022598">
    <property type="protein sequence ID" value="BBY73607.1"/>
    <property type="molecule type" value="Genomic_DNA"/>
</dbReference>
<sequence>MGQNERVTEHRDDVAVEVLGKLLARIDAHNRKGHGPYLVSHAWTDGSSIRIVYSAPPSPRAWGLARDTTESIVDPGPWQDTDEAALYYLLIDFDENQPNTSPGGAADPAAIWWFGQPQPDLPQKLSDLPDSYRYT</sequence>
<reference evidence="1 2" key="1">
    <citation type="journal article" date="2019" name="Emerg. Microbes Infect.">
        <title>Comprehensive subspecies identification of 175 nontuberculous mycobacteria species based on 7547 genomic profiles.</title>
        <authorList>
            <person name="Matsumoto Y."/>
            <person name="Kinjo T."/>
            <person name="Motooka D."/>
            <person name="Nabeya D."/>
            <person name="Jung N."/>
            <person name="Uechi K."/>
            <person name="Horii T."/>
            <person name="Iida T."/>
            <person name="Fujita J."/>
            <person name="Nakamura S."/>
        </authorList>
    </citation>
    <scope>NUCLEOTIDE SEQUENCE [LARGE SCALE GENOMIC DNA]</scope>
    <source>
        <strain evidence="1 2">JCM 6367</strain>
    </source>
</reference>
<evidence type="ECO:0000313" key="1">
    <source>
        <dbReference type="EMBL" id="BBY73607.1"/>
    </source>
</evidence>
<dbReference type="AlphaFoldDB" id="A0A7I7TWL1"/>
<name>A0A7I7TWL1_MYCPF</name>
<organism evidence="1 2">
    <name type="scientific">Mycolicibacterium parafortuitum</name>
    <name type="common">Mycobacterium parafortuitum</name>
    <dbReference type="NCBI Taxonomy" id="39692"/>
    <lineage>
        <taxon>Bacteria</taxon>
        <taxon>Bacillati</taxon>
        <taxon>Actinomycetota</taxon>
        <taxon>Actinomycetes</taxon>
        <taxon>Mycobacteriales</taxon>
        <taxon>Mycobacteriaceae</taxon>
        <taxon>Mycolicibacterium</taxon>
    </lineage>
</organism>
<protein>
    <submittedName>
        <fullName evidence="1">Uncharacterized protein</fullName>
    </submittedName>
</protein>
<evidence type="ECO:0000313" key="2">
    <source>
        <dbReference type="Proteomes" id="UP000466554"/>
    </source>
</evidence>
<dbReference type="Proteomes" id="UP000466554">
    <property type="component" value="Chromosome"/>
</dbReference>